<dbReference type="AlphaFoldDB" id="A0A0E9NME7"/>
<dbReference type="SUPFAM" id="SSF63829">
    <property type="entry name" value="Calcium-dependent phosphotriesterase"/>
    <property type="match status" value="1"/>
</dbReference>
<reference evidence="2 3" key="3">
    <citation type="journal article" date="2015" name="Genome Announc.">
        <title>Draft Genome Sequence of the Archiascomycetous Yeast Saitoella complicata.</title>
        <authorList>
            <person name="Yamauchi K."/>
            <person name="Kondo S."/>
            <person name="Hamamoto M."/>
            <person name="Takahashi Y."/>
            <person name="Ogura Y."/>
            <person name="Hayashi T."/>
            <person name="Nishida H."/>
        </authorList>
    </citation>
    <scope>NUCLEOTIDE SEQUENCE [LARGE SCALE GENOMIC DNA]</scope>
    <source>
        <strain evidence="2 3">NRRL Y-17804</strain>
    </source>
</reference>
<proteinExistence type="predicted"/>
<keyword evidence="1" id="KW-0812">Transmembrane</keyword>
<dbReference type="OrthoDB" id="5307922at2759"/>
<organism evidence="2 3">
    <name type="scientific">Saitoella complicata (strain BCRC 22490 / CBS 7301 / JCM 7358 / NBRC 10748 / NRRL Y-17804)</name>
    <dbReference type="NCBI Taxonomy" id="698492"/>
    <lineage>
        <taxon>Eukaryota</taxon>
        <taxon>Fungi</taxon>
        <taxon>Dikarya</taxon>
        <taxon>Ascomycota</taxon>
        <taxon>Taphrinomycotina</taxon>
        <taxon>Taphrinomycotina incertae sedis</taxon>
        <taxon>Saitoella</taxon>
    </lineage>
</organism>
<reference evidence="2 3" key="1">
    <citation type="journal article" date="2011" name="J. Gen. Appl. Microbiol.">
        <title>Draft genome sequencing of the enigmatic yeast Saitoella complicata.</title>
        <authorList>
            <person name="Nishida H."/>
            <person name="Hamamoto M."/>
            <person name="Sugiyama J."/>
        </authorList>
    </citation>
    <scope>NUCLEOTIDE SEQUENCE [LARGE SCALE GENOMIC DNA]</scope>
    <source>
        <strain evidence="2 3">NRRL Y-17804</strain>
    </source>
</reference>
<comment type="caution">
    <text evidence="2">The sequence shown here is derived from an EMBL/GenBank/DDBJ whole genome shotgun (WGS) entry which is preliminary data.</text>
</comment>
<dbReference type="Gene3D" id="2.120.10.30">
    <property type="entry name" value="TolB, C-terminal domain"/>
    <property type="match status" value="1"/>
</dbReference>
<keyword evidence="1" id="KW-1133">Transmembrane helix</keyword>
<reference evidence="2 3" key="2">
    <citation type="journal article" date="2014" name="J. Gen. Appl. Microbiol.">
        <title>The early diverging ascomycetous budding yeast Saitoella complicata has three histone deacetylases belonging to the Clr6, Hos2, and Rpd3 lineages.</title>
        <authorList>
            <person name="Nishida H."/>
            <person name="Matsumoto T."/>
            <person name="Kondo S."/>
            <person name="Hamamoto M."/>
            <person name="Yoshikawa H."/>
        </authorList>
    </citation>
    <scope>NUCLEOTIDE SEQUENCE [LARGE SCALE GENOMIC DNA]</scope>
    <source>
        <strain evidence="2 3">NRRL Y-17804</strain>
    </source>
</reference>
<protein>
    <recommendedName>
        <fullName evidence="4">SMP-30/Gluconolactonase/LRE-like region domain-containing protein</fullName>
    </recommendedName>
</protein>
<dbReference type="RefSeq" id="XP_019024572.1">
    <property type="nucleotide sequence ID" value="XM_019170705.1"/>
</dbReference>
<dbReference type="PANTHER" id="PTHR11799">
    <property type="entry name" value="PARAOXONASE"/>
    <property type="match status" value="1"/>
</dbReference>
<keyword evidence="1" id="KW-0472">Membrane</keyword>
<dbReference type="Proteomes" id="UP000033140">
    <property type="component" value="Unassembled WGS sequence"/>
</dbReference>
<evidence type="ECO:0008006" key="4">
    <source>
        <dbReference type="Google" id="ProtNLM"/>
    </source>
</evidence>
<dbReference type="InterPro" id="IPR051288">
    <property type="entry name" value="Serum_paraoxonase/arylesterase"/>
</dbReference>
<sequence>MAPQQTRFIAFMAVMTVFTGFIQPWIQKSTTIFGFNREAIQHGTSTCTLEFPSHLTGCEDMHLYESEDGETRIMYLACSADLGKRTQWFPPGFHLNKTVVPEGPVRDNVFALDLNTNHLTRLDFHNFPADEDIVLHGFDFAQNSPHHLSFFFINHRRTGSVIEKFAHSIGTGQLYHHETFNVSEHGTHVPNDVLAISDSEFYVTNMRSSNPHTAHPLWSQFEIYTRRPWGHILHYSPSSGYSIAASNIPGANGITGTKDQVFVSAETDGAIYVYSRSAADGSLVREQIVPLNYMLDNPSLNPHTNELVIAGHPQIRGISQHQANPSIPAGSLVTRISVAQLGSGYFGGGNEVAAPAVEVLFSDYSGMVNASTTAVVDGEGTLWVTGLFTAGVAKCPNPEGKVHNFKKKAERVY</sequence>
<gene>
    <name evidence="2" type="ORF">G7K_5126-t1</name>
</gene>
<dbReference type="InterPro" id="IPR011042">
    <property type="entry name" value="6-blade_b-propeller_TolB-like"/>
</dbReference>
<accession>A0A0E9NME7</accession>
<dbReference type="OMA" id="CEDMWLH"/>
<keyword evidence="3" id="KW-1185">Reference proteome</keyword>
<name>A0A0E9NME7_SAICN</name>
<evidence type="ECO:0000256" key="1">
    <source>
        <dbReference type="SAM" id="Phobius"/>
    </source>
</evidence>
<dbReference type="PANTHER" id="PTHR11799:SF12">
    <property type="entry name" value="PARAOXONASE-RELATED"/>
    <property type="match status" value="1"/>
</dbReference>
<dbReference type="EMBL" id="BACD03000040">
    <property type="protein sequence ID" value="GAO51014.1"/>
    <property type="molecule type" value="Genomic_DNA"/>
</dbReference>
<feature type="transmembrane region" description="Helical" evidence="1">
    <location>
        <begin position="7"/>
        <end position="26"/>
    </location>
</feature>
<evidence type="ECO:0000313" key="3">
    <source>
        <dbReference type="Proteomes" id="UP000033140"/>
    </source>
</evidence>
<evidence type="ECO:0000313" key="2">
    <source>
        <dbReference type="EMBL" id="GAO51014.1"/>
    </source>
</evidence>